<dbReference type="Gene3D" id="3.30.10.20">
    <property type="match status" value="1"/>
</dbReference>
<evidence type="ECO:0000259" key="14">
    <source>
        <dbReference type="PROSITE" id="PS51178"/>
    </source>
</evidence>
<dbReference type="SMART" id="SM00220">
    <property type="entry name" value="S_TKc"/>
    <property type="match status" value="1"/>
</dbReference>
<dbReference type="PROSITE" id="PS00108">
    <property type="entry name" value="PROTEIN_KINASE_ST"/>
    <property type="match status" value="1"/>
</dbReference>
<evidence type="ECO:0000256" key="7">
    <source>
        <dbReference type="ARBA" id="ARBA00022840"/>
    </source>
</evidence>
<keyword evidence="7 10" id="KW-0067">ATP-binding</keyword>
<keyword evidence="12" id="KW-0812">Transmembrane</keyword>
<dbReference type="PANTHER" id="PTHR43289">
    <property type="entry name" value="MITOGEN-ACTIVATED PROTEIN KINASE KINASE KINASE 20-RELATED"/>
    <property type="match status" value="1"/>
</dbReference>
<dbReference type="InterPro" id="IPR000719">
    <property type="entry name" value="Prot_kinase_dom"/>
</dbReference>
<dbReference type="PROSITE" id="PS00107">
    <property type="entry name" value="PROTEIN_KINASE_ATP"/>
    <property type="match status" value="1"/>
</dbReference>
<keyword evidence="4" id="KW-0677">Repeat</keyword>
<organism evidence="15 16">
    <name type="scientific">Streptomyces scabiei (strain 87.22)</name>
    <dbReference type="NCBI Taxonomy" id="680198"/>
    <lineage>
        <taxon>Bacteria</taxon>
        <taxon>Bacillati</taxon>
        <taxon>Actinomycetota</taxon>
        <taxon>Actinomycetes</taxon>
        <taxon>Kitasatosporales</taxon>
        <taxon>Streptomycetaceae</taxon>
        <taxon>Streptomyces</taxon>
    </lineage>
</organism>
<dbReference type="GO" id="GO:0045717">
    <property type="term" value="P:negative regulation of fatty acid biosynthetic process"/>
    <property type="evidence" value="ECO:0007669"/>
    <property type="project" value="UniProtKB-ARBA"/>
</dbReference>
<feature type="transmembrane region" description="Helical" evidence="12">
    <location>
        <begin position="327"/>
        <end position="350"/>
    </location>
</feature>
<dbReference type="GO" id="GO:0005524">
    <property type="term" value="F:ATP binding"/>
    <property type="evidence" value="ECO:0007669"/>
    <property type="project" value="UniProtKB-UniRule"/>
</dbReference>
<dbReference type="Gene3D" id="1.10.510.10">
    <property type="entry name" value="Transferase(Phosphotransferase) domain 1"/>
    <property type="match status" value="1"/>
</dbReference>
<feature type="compositionally biased region" description="Basic residues" evidence="11">
    <location>
        <begin position="313"/>
        <end position="323"/>
    </location>
</feature>
<dbReference type="EMBL" id="FN554889">
    <property type="protein sequence ID" value="CBG67324.1"/>
    <property type="molecule type" value="Genomic_DNA"/>
</dbReference>
<evidence type="ECO:0000256" key="3">
    <source>
        <dbReference type="ARBA" id="ARBA00022679"/>
    </source>
</evidence>
<dbReference type="GO" id="GO:0004674">
    <property type="term" value="F:protein serine/threonine kinase activity"/>
    <property type="evidence" value="ECO:0007669"/>
    <property type="project" value="UniProtKB-KW"/>
</dbReference>
<dbReference type="KEGG" id="scb:SCAB_0931"/>
<dbReference type="PROSITE" id="PS51178">
    <property type="entry name" value="PASTA"/>
    <property type="match status" value="1"/>
</dbReference>
<dbReference type="FunFam" id="3.30.200.20:FF:000035">
    <property type="entry name" value="Serine/threonine protein kinase Stk1"/>
    <property type="match status" value="1"/>
</dbReference>
<evidence type="ECO:0000256" key="4">
    <source>
        <dbReference type="ARBA" id="ARBA00022737"/>
    </source>
</evidence>
<dbReference type="PROSITE" id="PS50011">
    <property type="entry name" value="PROTEIN_KINASE_DOM"/>
    <property type="match status" value="1"/>
</dbReference>
<feature type="compositionally biased region" description="Basic and acidic residues" evidence="11">
    <location>
        <begin position="296"/>
        <end position="306"/>
    </location>
</feature>
<dbReference type="HOGENOM" id="CLU_000288_135_2_11"/>
<dbReference type="AlphaFoldDB" id="C9ZCU0"/>
<dbReference type="InterPro" id="IPR008271">
    <property type="entry name" value="Ser/Thr_kinase_AS"/>
</dbReference>
<dbReference type="Pfam" id="PF03793">
    <property type="entry name" value="PASTA"/>
    <property type="match status" value="1"/>
</dbReference>
<keyword evidence="2 15" id="KW-0723">Serine/threonine-protein kinase</keyword>
<evidence type="ECO:0000256" key="6">
    <source>
        <dbReference type="ARBA" id="ARBA00022777"/>
    </source>
</evidence>
<dbReference type="InterPro" id="IPR017441">
    <property type="entry name" value="Protein_kinase_ATP_BS"/>
</dbReference>
<dbReference type="GeneID" id="43501585"/>
<dbReference type="RefSeq" id="WP_012998067.1">
    <property type="nucleotide sequence ID" value="NC_013929.1"/>
</dbReference>
<comment type="catalytic activity">
    <reaction evidence="9">
        <text>L-seryl-[protein] + ATP = O-phospho-L-seryl-[protein] + ADP + H(+)</text>
        <dbReference type="Rhea" id="RHEA:17989"/>
        <dbReference type="Rhea" id="RHEA-COMP:9863"/>
        <dbReference type="Rhea" id="RHEA-COMP:11604"/>
        <dbReference type="ChEBI" id="CHEBI:15378"/>
        <dbReference type="ChEBI" id="CHEBI:29999"/>
        <dbReference type="ChEBI" id="CHEBI:30616"/>
        <dbReference type="ChEBI" id="CHEBI:83421"/>
        <dbReference type="ChEBI" id="CHEBI:456216"/>
        <dbReference type="EC" id="2.7.11.1"/>
    </reaction>
</comment>
<feature type="domain" description="Protein kinase" evidence="13">
    <location>
        <begin position="11"/>
        <end position="281"/>
    </location>
</feature>
<evidence type="ECO:0000313" key="16">
    <source>
        <dbReference type="Proteomes" id="UP000001444"/>
    </source>
</evidence>
<dbReference type="CDD" id="cd14014">
    <property type="entry name" value="STKc_PknB_like"/>
    <property type="match status" value="1"/>
</dbReference>
<evidence type="ECO:0000256" key="12">
    <source>
        <dbReference type="SAM" id="Phobius"/>
    </source>
</evidence>
<evidence type="ECO:0000256" key="2">
    <source>
        <dbReference type="ARBA" id="ARBA00022527"/>
    </source>
</evidence>
<dbReference type="InterPro" id="IPR005543">
    <property type="entry name" value="PASTA_dom"/>
</dbReference>
<keyword evidence="5 10" id="KW-0547">Nucleotide-binding</keyword>
<dbReference type="PANTHER" id="PTHR43289:SF6">
    <property type="entry name" value="SERINE_THREONINE-PROTEIN KINASE NEKL-3"/>
    <property type="match status" value="1"/>
</dbReference>
<evidence type="ECO:0000256" key="9">
    <source>
        <dbReference type="ARBA" id="ARBA00048679"/>
    </source>
</evidence>
<dbReference type="STRING" id="680198.SCAB_0931"/>
<feature type="domain" description="PASTA" evidence="14">
    <location>
        <begin position="357"/>
        <end position="426"/>
    </location>
</feature>
<dbReference type="Gene3D" id="3.30.200.20">
    <property type="entry name" value="Phosphorylase Kinase, domain 1"/>
    <property type="match status" value="1"/>
</dbReference>
<evidence type="ECO:0000256" key="5">
    <source>
        <dbReference type="ARBA" id="ARBA00022741"/>
    </source>
</evidence>
<feature type="region of interest" description="Disordered" evidence="11">
    <location>
        <begin position="296"/>
        <end position="323"/>
    </location>
</feature>
<evidence type="ECO:0000259" key="13">
    <source>
        <dbReference type="PROSITE" id="PS50011"/>
    </source>
</evidence>
<keyword evidence="3" id="KW-0808">Transferase</keyword>
<feature type="region of interest" description="Disordered" evidence="11">
    <location>
        <begin position="465"/>
        <end position="496"/>
    </location>
</feature>
<feature type="compositionally biased region" description="Polar residues" evidence="11">
    <location>
        <begin position="470"/>
        <end position="487"/>
    </location>
</feature>
<evidence type="ECO:0000256" key="11">
    <source>
        <dbReference type="SAM" id="MobiDB-lite"/>
    </source>
</evidence>
<dbReference type="InterPro" id="IPR011009">
    <property type="entry name" value="Kinase-like_dom_sf"/>
</dbReference>
<dbReference type="Proteomes" id="UP000001444">
    <property type="component" value="Chromosome"/>
</dbReference>
<sequence>MIQRQTLAGRYRVGSRLGSGGMAEVYLAQDLRLGRTVAVKTLRADMAFDPYFRERFRREARSAASLNHPSVVAVYDSGEEQLTGGGVLPYIVMEYVPGTTLAERLRSEIPPTLQQALELTDGVLRALEHAHGAGIVHRDVKPANVMLTADGAVKVMDFGIARAMSGQETAITQASIVIGTAEYLSPEQAIGQPADARSDLYAVGCLFHELLTGRPPFHGGSPLSVAHRQVRETLRAPSEIVPGIPPEVDALVLKALAKDPAQRHQDAPAMRAAVAAVRTSLTAEAPTTATLHIDSGRTEFDLERSEPPSAATRKARNPRRRTRPRRVLHAVAVSLVIALGGAGTSVWLTLHSPAESRQHQVPAPDLLGRTLPDARAQARTTGFRLVRSSSGLCSDLRQTGGRVCGQSPSAGSLLDQGSVITVFVAPRDRRTDTASASTTHNEILVTTQWAPSAALFALGSTPRSFALGSTPRSSTAPASERSMQSGLSGRDGAAKP</sequence>
<dbReference type="eggNOG" id="COG0515">
    <property type="taxonomic scope" value="Bacteria"/>
</dbReference>
<reference evidence="15 16" key="1">
    <citation type="journal article" date="2010" name="Mol. Plant Microbe Interact.">
        <title>Streptomyces scabies 87-22 contains a coronafacic acid-like biosynthetic cluster that contributes to plant-microbe interactions.</title>
        <authorList>
            <person name="Bignell D.R."/>
            <person name="Seipke R.F."/>
            <person name="Huguet-Tapia J.C."/>
            <person name="Chambers A.H."/>
            <person name="Parry R.J."/>
            <person name="Loria R."/>
        </authorList>
    </citation>
    <scope>NUCLEOTIDE SEQUENCE [LARGE SCALE GENOMIC DNA]</scope>
    <source>
        <strain evidence="15 16">87.22</strain>
    </source>
</reference>
<keyword evidence="16" id="KW-1185">Reference proteome</keyword>
<evidence type="ECO:0000256" key="10">
    <source>
        <dbReference type="PROSITE-ProRule" id="PRU10141"/>
    </source>
</evidence>
<comment type="catalytic activity">
    <reaction evidence="8">
        <text>L-threonyl-[protein] + ATP = O-phospho-L-threonyl-[protein] + ADP + H(+)</text>
        <dbReference type="Rhea" id="RHEA:46608"/>
        <dbReference type="Rhea" id="RHEA-COMP:11060"/>
        <dbReference type="Rhea" id="RHEA-COMP:11605"/>
        <dbReference type="ChEBI" id="CHEBI:15378"/>
        <dbReference type="ChEBI" id="CHEBI:30013"/>
        <dbReference type="ChEBI" id="CHEBI:30616"/>
        <dbReference type="ChEBI" id="CHEBI:61977"/>
        <dbReference type="ChEBI" id="CHEBI:456216"/>
        <dbReference type="EC" id="2.7.11.1"/>
    </reaction>
</comment>
<accession>C9ZCU0</accession>
<dbReference type="FunFam" id="1.10.510.10:FF:000021">
    <property type="entry name" value="Serine/threonine protein kinase"/>
    <property type="match status" value="1"/>
</dbReference>
<gene>
    <name evidence="15" type="ordered locus">SCAB_0931</name>
</gene>
<dbReference type="SUPFAM" id="SSF56112">
    <property type="entry name" value="Protein kinase-like (PK-like)"/>
    <property type="match status" value="1"/>
</dbReference>
<name>C9ZCU0_STRSW</name>
<protein>
    <recommendedName>
        <fullName evidence="1">non-specific serine/threonine protein kinase</fullName>
        <ecNumber evidence="1">2.7.11.1</ecNumber>
    </recommendedName>
</protein>
<dbReference type="CDD" id="cd06577">
    <property type="entry name" value="PASTA_pknB"/>
    <property type="match status" value="1"/>
</dbReference>
<keyword evidence="6 15" id="KW-0418">Kinase</keyword>
<evidence type="ECO:0000256" key="8">
    <source>
        <dbReference type="ARBA" id="ARBA00047899"/>
    </source>
</evidence>
<dbReference type="Pfam" id="PF00069">
    <property type="entry name" value="Pkinase"/>
    <property type="match status" value="1"/>
</dbReference>
<dbReference type="EC" id="2.7.11.1" evidence="1"/>
<evidence type="ECO:0000313" key="15">
    <source>
        <dbReference type="EMBL" id="CBG67324.1"/>
    </source>
</evidence>
<keyword evidence="12" id="KW-1133">Transmembrane helix</keyword>
<evidence type="ECO:0000256" key="1">
    <source>
        <dbReference type="ARBA" id="ARBA00012513"/>
    </source>
</evidence>
<feature type="binding site" evidence="10">
    <location>
        <position position="40"/>
    </location>
    <ligand>
        <name>ATP</name>
        <dbReference type="ChEBI" id="CHEBI:30616"/>
    </ligand>
</feature>
<keyword evidence="12" id="KW-0472">Membrane</keyword>
<proteinExistence type="predicted"/>